<feature type="region of interest" description="Disordered" evidence="13">
    <location>
        <begin position="1619"/>
        <end position="1676"/>
    </location>
</feature>
<feature type="region of interest" description="Disordered" evidence="13">
    <location>
        <begin position="568"/>
        <end position="599"/>
    </location>
</feature>
<feature type="compositionally biased region" description="Basic and acidic residues" evidence="13">
    <location>
        <begin position="1640"/>
        <end position="1650"/>
    </location>
</feature>
<dbReference type="Gene3D" id="3.30.160.60">
    <property type="entry name" value="Classic Zinc Finger"/>
    <property type="match status" value="6"/>
</dbReference>
<comment type="subcellular location">
    <subcellularLocation>
        <location evidence="2">Nucleus</location>
    </subcellularLocation>
</comment>
<feature type="compositionally biased region" description="Polar residues" evidence="13">
    <location>
        <begin position="1480"/>
        <end position="1495"/>
    </location>
</feature>
<feature type="region of interest" description="Disordered" evidence="13">
    <location>
        <begin position="631"/>
        <end position="703"/>
    </location>
</feature>
<comment type="function">
    <text evidence="1">May be involved in transcriptional regulation.</text>
</comment>
<feature type="compositionally biased region" description="Polar residues" evidence="13">
    <location>
        <begin position="1757"/>
        <end position="1782"/>
    </location>
</feature>
<feature type="compositionally biased region" description="Basic and acidic residues" evidence="13">
    <location>
        <begin position="525"/>
        <end position="542"/>
    </location>
</feature>
<feature type="compositionally biased region" description="Polar residues" evidence="13">
    <location>
        <begin position="513"/>
        <end position="524"/>
    </location>
</feature>
<evidence type="ECO:0000256" key="2">
    <source>
        <dbReference type="ARBA" id="ARBA00004123"/>
    </source>
</evidence>
<organism evidence="15 16">
    <name type="scientific">Eptatretus burgeri</name>
    <name type="common">Inshore hagfish</name>
    <dbReference type="NCBI Taxonomy" id="7764"/>
    <lineage>
        <taxon>Eukaryota</taxon>
        <taxon>Metazoa</taxon>
        <taxon>Chordata</taxon>
        <taxon>Craniata</taxon>
        <taxon>Vertebrata</taxon>
        <taxon>Cyclostomata</taxon>
        <taxon>Myxini</taxon>
        <taxon>Myxiniformes</taxon>
        <taxon>Myxinidae</taxon>
        <taxon>Eptatretinae</taxon>
        <taxon>Eptatretus</taxon>
    </lineage>
</organism>
<evidence type="ECO:0000256" key="8">
    <source>
        <dbReference type="ARBA" id="ARBA00023015"/>
    </source>
</evidence>
<evidence type="ECO:0000256" key="11">
    <source>
        <dbReference type="ARBA" id="ARBA00023242"/>
    </source>
</evidence>
<dbReference type="InterPro" id="IPR057356">
    <property type="entry name" value="Znf-C2H2_ZNF592"/>
</dbReference>
<dbReference type="PROSITE" id="PS00028">
    <property type="entry name" value="ZINC_FINGER_C2H2_1"/>
    <property type="match status" value="8"/>
</dbReference>
<evidence type="ECO:0000313" key="16">
    <source>
        <dbReference type="Proteomes" id="UP000694388"/>
    </source>
</evidence>
<feature type="compositionally biased region" description="Low complexity" evidence="13">
    <location>
        <begin position="681"/>
        <end position="695"/>
    </location>
</feature>
<evidence type="ECO:0000256" key="13">
    <source>
        <dbReference type="SAM" id="MobiDB-lite"/>
    </source>
</evidence>
<dbReference type="GeneTree" id="ENSGT00940000154437"/>
<feature type="domain" description="C2H2-type" evidence="14">
    <location>
        <begin position="1334"/>
        <end position="1357"/>
    </location>
</feature>
<feature type="compositionally biased region" description="Polar residues" evidence="13">
    <location>
        <begin position="640"/>
        <end position="661"/>
    </location>
</feature>
<name>A0A8C4NM98_EPTBU</name>
<feature type="domain" description="C2H2-type" evidence="14">
    <location>
        <begin position="1528"/>
        <end position="1551"/>
    </location>
</feature>
<dbReference type="Pfam" id="PF13912">
    <property type="entry name" value="zf-C2H2_6"/>
    <property type="match status" value="1"/>
</dbReference>
<dbReference type="Pfam" id="PF00096">
    <property type="entry name" value="zf-C2H2"/>
    <property type="match status" value="1"/>
</dbReference>
<evidence type="ECO:0000256" key="7">
    <source>
        <dbReference type="ARBA" id="ARBA00022833"/>
    </source>
</evidence>
<keyword evidence="8" id="KW-0805">Transcription regulation</keyword>
<reference evidence="15" key="1">
    <citation type="submission" date="2025-08" db="UniProtKB">
        <authorList>
            <consortium name="Ensembl"/>
        </authorList>
    </citation>
    <scope>IDENTIFICATION</scope>
</reference>
<dbReference type="InterPro" id="IPR041697">
    <property type="entry name" value="Znf-C2H2_11"/>
</dbReference>
<feature type="region of interest" description="Disordered" evidence="13">
    <location>
        <begin position="513"/>
        <end position="542"/>
    </location>
</feature>
<keyword evidence="4" id="KW-0479">Metal-binding</keyword>
<keyword evidence="5" id="KW-0677">Repeat</keyword>
<feature type="domain" description="C2H2-type" evidence="14">
    <location>
        <begin position="1044"/>
        <end position="1062"/>
    </location>
</feature>
<evidence type="ECO:0000259" key="14">
    <source>
        <dbReference type="PROSITE" id="PS50157"/>
    </source>
</evidence>
<feature type="compositionally biased region" description="Polar residues" evidence="13">
    <location>
        <begin position="583"/>
        <end position="599"/>
    </location>
</feature>
<keyword evidence="6 12" id="KW-0863">Zinc-finger</keyword>
<feature type="domain" description="C2H2-type" evidence="14">
    <location>
        <begin position="1558"/>
        <end position="1586"/>
    </location>
</feature>
<feature type="region of interest" description="Disordered" evidence="13">
    <location>
        <begin position="1459"/>
        <end position="1495"/>
    </location>
</feature>
<feature type="domain" description="C2H2-type" evidence="14">
    <location>
        <begin position="1428"/>
        <end position="1456"/>
    </location>
</feature>
<dbReference type="Pfam" id="PF25412">
    <property type="entry name" value="zf-C2H2_ZNF592"/>
    <property type="match status" value="1"/>
</dbReference>
<comment type="similarity">
    <text evidence="3">Belongs to the krueppel C2H2-type zinc-finger protein family.</text>
</comment>
<protein>
    <submittedName>
        <fullName evidence="15">Zinc finger protein 532</fullName>
    </submittedName>
</protein>
<dbReference type="Ensembl" id="ENSEBUT00000007632.1">
    <property type="protein sequence ID" value="ENSEBUP00000007159.1"/>
    <property type="gene ID" value="ENSEBUG00000004693.1"/>
</dbReference>
<feature type="domain" description="C2H2-type" evidence="14">
    <location>
        <begin position="1362"/>
        <end position="1390"/>
    </location>
</feature>
<dbReference type="PROSITE" id="PS50157">
    <property type="entry name" value="ZINC_FINGER_C2H2_2"/>
    <property type="match status" value="9"/>
</dbReference>
<dbReference type="GO" id="GO:0008270">
    <property type="term" value="F:zinc ion binding"/>
    <property type="evidence" value="ECO:0007669"/>
    <property type="project" value="UniProtKB-KW"/>
</dbReference>
<proteinExistence type="inferred from homology"/>
<evidence type="ECO:0000256" key="1">
    <source>
        <dbReference type="ARBA" id="ARBA00003767"/>
    </source>
</evidence>
<evidence type="ECO:0000256" key="3">
    <source>
        <dbReference type="ARBA" id="ARBA00006991"/>
    </source>
</evidence>
<dbReference type="Pfam" id="PF16622">
    <property type="entry name" value="zf-C2H2_11"/>
    <property type="match status" value="2"/>
</dbReference>
<evidence type="ECO:0000256" key="6">
    <source>
        <dbReference type="ARBA" id="ARBA00022771"/>
    </source>
</evidence>
<dbReference type="InterPro" id="IPR045914">
    <property type="entry name" value="Zn532-like"/>
</dbReference>
<keyword evidence="7" id="KW-0862">Zinc</keyword>
<feature type="compositionally biased region" description="Basic and acidic residues" evidence="13">
    <location>
        <begin position="425"/>
        <end position="446"/>
    </location>
</feature>
<dbReference type="SUPFAM" id="SSF57667">
    <property type="entry name" value="beta-beta-alpha zinc fingers"/>
    <property type="match status" value="6"/>
</dbReference>
<feature type="region of interest" description="Disordered" evidence="13">
    <location>
        <begin position="1741"/>
        <end position="1782"/>
    </location>
</feature>
<feature type="domain" description="C2H2-type" evidence="14">
    <location>
        <begin position="1713"/>
        <end position="1736"/>
    </location>
</feature>
<evidence type="ECO:0000256" key="10">
    <source>
        <dbReference type="ARBA" id="ARBA00023163"/>
    </source>
</evidence>
<keyword evidence="9" id="KW-0238">DNA-binding</keyword>
<evidence type="ECO:0000256" key="4">
    <source>
        <dbReference type="ARBA" id="ARBA00022723"/>
    </source>
</evidence>
<keyword evidence="11" id="KW-0539">Nucleus</keyword>
<dbReference type="PANTHER" id="PTHR47222">
    <property type="entry name" value="ZINC FINGER PROTEIN 532-RELATED"/>
    <property type="match status" value="1"/>
</dbReference>
<feature type="region of interest" description="Disordered" evidence="13">
    <location>
        <begin position="102"/>
        <end position="140"/>
    </location>
</feature>
<evidence type="ECO:0000256" key="5">
    <source>
        <dbReference type="ARBA" id="ARBA00022737"/>
    </source>
</evidence>
<dbReference type="GO" id="GO:0005634">
    <property type="term" value="C:nucleus"/>
    <property type="evidence" value="ECO:0007669"/>
    <property type="project" value="UniProtKB-SubCell"/>
</dbReference>
<feature type="compositionally biased region" description="Basic and acidic residues" evidence="13">
    <location>
        <begin position="350"/>
        <end position="387"/>
    </location>
</feature>
<dbReference type="InterPro" id="IPR013087">
    <property type="entry name" value="Znf_C2H2_type"/>
</dbReference>
<feature type="domain" description="C2H2-type" evidence="14">
    <location>
        <begin position="1789"/>
        <end position="1811"/>
    </location>
</feature>
<feature type="region of interest" description="Disordered" evidence="13">
    <location>
        <begin position="316"/>
        <end position="446"/>
    </location>
</feature>
<sequence>MATILALFKAFKENVTHEKANRPIMPAPHPHRAHILHATNRIRRNVHSMRRSSRDEEAFKGEAWPSIQVFSDSFTMGDMKTPDFDDLLAAFDIPDIDAKEAIQSGGSGAEDGQSSGLRPGVCEDSSDASGQGGGCQDGGAVSVIVRHPRSLEHGYELGTPGGKEGVTSEHAHNGFAVGAAVSIGLGFGQHPAGGAMAFKGGNSMGACKGQQDRFGGMAQKDNLLHAEDDELKEPGFCQFSPISSVEEGEIEDDDDDEEDTEDEEEEVGNGNVDGDGLEQGEVKVARESLLPVQRRPSESCSFLMDRLLGLQPTADTYSAACTPDNRATSKDEKVEPFASENEVRTRRKPKASEKRRDLRDSRDSELKMLEKRPSRKGDSRGVLETRKTLNTRSRRNVKGHCSSEEATTYKSDGKGRKGIVRPLYRHGEATHKAKDSGRKGDRDREREVNQLVNNYDIEEGKACVPTKSAEAANKTIEEAHMSWDGGAYEPEDSQQTVAGNEQQHVVAGPIGLQSNASVEGNNHSAGDENLSHEEEEPKHRGLTLKEIKEKVDGDGDQVLDCLDDLVDENNTEVSKMSTDDETSGSTAQMYSKPAQTTSTKLSSCIEAIAALNAKKAESGCRDVSVHTEQISQELVDVQPVSHNGSSGSPNTAEKPTLNQPESMGKRASGKSGTESPHSVCSETSSKGSPAPSSLSGCGSPPAIPKVRIRTIKTSSGEITRTVTRVLPDFDQDSGVTALHKIPEVSFSPITEQESPSGYTSPSETQLAKATIIAGVTEMVSVATPESIPSSTATTMSLGSSKPGTPSQVINIKFADNTTVKATVLSPVSNPNSSVASASVQAAASHVMLQAASVVKQQQLRGSAAGLVSSASSRPTKILPKTVQLAGLSLVPQAATLPTSTIATATPSASFMNCAVTPTSSSVSPITFVTLAAPPSSTSSTPTSTSSASSSAAASSSLTSAVCSKDSQTATTSSSGTATMVTRGLIAPAQHVLRKVVASGQLGGAQNTVVEAFNRLLNSANPVPLYLPNLNPPASTGITLPATGHRCSECGDSFALEASLARHYARRSLRIEVTCNHCSRGARSLVFYNKCSLLSHARQHKERGVVMQCSHLVMRPLPIGQLCVPGPELISVVPASLATSTPSALPSTTSDPAVAASAGTAVQMVPGSGTTVSLNIFPLFFTCSKILAVILNMCFFHSHPIYFGPLIFTTTSLYTIPGGVINSPDGAGPVAAALPLHDDPMRLTRYSSRCLECSQQFVDGTALAKHFQLQDDGGSQTCQVCQMLLPNKCSYAAHTRIHQHKSPYTCPECGAVCRSSHFQTHIKEICLHFARKVGFRCVHCGLIFAELGTLKTHIQGTHCEVFYKCPLCPMAFKSGPSTRSHAFTQHSGVKVGESKIIYKCSMCDTVFTQQALLYSHFDTHVAKRKVCVFKCPDCTLLFAQKPLMLDHVKSIHNKVRSTDVTTSAASSTQHSATVTGEGANTVKQPTVKQNKQDTTNEVEVAERMAGANARTETRRPTPSRRLRLKNAGWTCTECQNRFVEREVYVSHMKRVHGKPVKKYPCRQCDRSFSSSHSLRRHIRINHEGIRKVYTCWYCTDHARTFTKRFMLENHIRLMHGIKDPDFSQMPGGPGGLDESESVCQDDGKRKAKDDDAGGDDGDGPRLSTRATKKLRVSGGDTAGTAERPYVCAKCEYTTESREDFQRHIPQHRSEGVAWQCSECGLCFTSQPSLGRHLFIVHRIRGGSGDAEQGERGTDTGDAVTSTESAGTAENGGESTTSLEHSSAIAGTNGTGCSVCGKTFENEGALNTHLRTHGMAFIRAKRAGTVEK</sequence>
<evidence type="ECO:0000256" key="9">
    <source>
        <dbReference type="ARBA" id="ARBA00023125"/>
    </source>
</evidence>
<reference evidence="15" key="2">
    <citation type="submission" date="2025-09" db="UniProtKB">
        <authorList>
            <consortium name="Ensembl"/>
        </authorList>
    </citation>
    <scope>IDENTIFICATION</scope>
</reference>
<keyword evidence="16" id="KW-1185">Reference proteome</keyword>
<feature type="compositionally biased region" description="Polar residues" evidence="13">
    <location>
        <begin position="670"/>
        <end position="680"/>
    </location>
</feature>
<dbReference type="PANTHER" id="PTHR47222:SF5">
    <property type="entry name" value="LOW QUALITY PROTEIN: ZINC FINGER PROTEIN 532-LIKE"/>
    <property type="match status" value="1"/>
</dbReference>
<feature type="domain" description="C2H2-type" evidence="14">
    <location>
        <begin position="1397"/>
        <end position="1424"/>
    </location>
</feature>
<feature type="compositionally biased region" description="Acidic residues" evidence="13">
    <location>
        <begin position="246"/>
        <end position="267"/>
    </location>
</feature>
<keyword evidence="10" id="KW-0804">Transcription</keyword>
<feature type="compositionally biased region" description="Low complexity" evidence="13">
    <location>
        <begin position="1459"/>
        <end position="1472"/>
    </location>
</feature>
<dbReference type="GO" id="GO:0003677">
    <property type="term" value="F:DNA binding"/>
    <property type="evidence" value="ECO:0007669"/>
    <property type="project" value="UniProtKB-KW"/>
</dbReference>
<accession>A0A8C4NM98</accession>
<evidence type="ECO:0000313" key="15">
    <source>
        <dbReference type="Ensembl" id="ENSEBUP00000007159.1"/>
    </source>
</evidence>
<dbReference type="FunFam" id="3.30.160.60:FF:000100">
    <property type="entry name" value="Zinc finger 45-like"/>
    <property type="match status" value="1"/>
</dbReference>
<dbReference type="SMART" id="SM00355">
    <property type="entry name" value="ZnF_C2H2"/>
    <property type="match status" value="15"/>
</dbReference>
<feature type="region of interest" description="Disordered" evidence="13">
    <location>
        <begin position="234"/>
        <end position="277"/>
    </location>
</feature>
<dbReference type="InterPro" id="IPR036236">
    <property type="entry name" value="Znf_C2H2_sf"/>
</dbReference>
<dbReference type="Proteomes" id="UP000694388">
    <property type="component" value="Unplaced"/>
</dbReference>
<evidence type="ECO:0000256" key="12">
    <source>
        <dbReference type="PROSITE-ProRule" id="PRU00042"/>
    </source>
</evidence>